<proteinExistence type="predicted"/>
<reference evidence="1" key="1">
    <citation type="journal article" date="2022" name="bioRxiv">
        <title>Sequencing and chromosome-scale assembly of the giantPleurodeles waltlgenome.</title>
        <authorList>
            <person name="Brown T."/>
            <person name="Elewa A."/>
            <person name="Iarovenko S."/>
            <person name="Subramanian E."/>
            <person name="Araus A.J."/>
            <person name="Petzold A."/>
            <person name="Susuki M."/>
            <person name="Suzuki K.-i.T."/>
            <person name="Hayashi T."/>
            <person name="Toyoda A."/>
            <person name="Oliveira C."/>
            <person name="Osipova E."/>
            <person name="Leigh N.D."/>
            <person name="Simon A."/>
            <person name="Yun M.H."/>
        </authorList>
    </citation>
    <scope>NUCLEOTIDE SEQUENCE</scope>
    <source>
        <strain evidence="1">20211129_DDA</strain>
        <tissue evidence="1">Liver</tissue>
    </source>
</reference>
<comment type="caution">
    <text evidence="1">The sequence shown here is derived from an EMBL/GenBank/DDBJ whole genome shotgun (WGS) entry which is preliminary data.</text>
</comment>
<gene>
    <name evidence="1" type="ORF">NDU88_001561</name>
</gene>
<sequence>MTSKDAHLILTSDKLSSDTTCIPAGLHYIPVIHASVTAADVTRLPCYEQEDKGLQEGHLAVALLSSSPFHAFVFI</sequence>
<evidence type="ECO:0000313" key="1">
    <source>
        <dbReference type="EMBL" id="KAJ1081379.1"/>
    </source>
</evidence>
<evidence type="ECO:0000313" key="2">
    <source>
        <dbReference type="Proteomes" id="UP001066276"/>
    </source>
</evidence>
<accession>A0AAV7KTQ5</accession>
<protein>
    <submittedName>
        <fullName evidence="1">Uncharacterized protein</fullName>
    </submittedName>
</protein>
<organism evidence="1 2">
    <name type="scientific">Pleurodeles waltl</name>
    <name type="common">Iberian ribbed newt</name>
    <dbReference type="NCBI Taxonomy" id="8319"/>
    <lineage>
        <taxon>Eukaryota</taxon>
        <taxon>Metazoa</taxon>
        <taxon>Chordata</taxon>
        <taxon>Craniata</taxon>
        <taxon>Vertebrata</taxon>
        <taxon>Euteleostomi</taxon>
        <taxon>Amphibia</taxon>
        <taxon>Batrachia</taxon>
        <taxon>Caudata</taxon>
        <taxon>Salamandroidea</taxon>
        <taxon>Salamandridae</taxon>
        <taxon>Pleurodelinae</taxon>
        <taxon>Pleurodeles</taxon>
    </lineage>
</organism>
<dbReference type="Proteomes" id="UP001066276">
    <property type="component" value="Chromosome 12"/>
</dbReference>
<keyword evidence="2" id="KW-1185">Reference proteome</keyword>
<name>A0AAV7KTQ5_PLEWA</name>
<dbReference type="AlphaFoldDB" id="A0AAV7KTQ5"/>
<dbReference type="EMBL" id="JANPWB010000016">
    <property type="protein sequence ID" value="KAJ1081379.1"/>
    <property type="molecule type" value="Genomic_DNA"/>
</dbReference>